<dbReference type="InterPro" id="IPR002156">
    <property type="entry name" value="RNaseH_domain"/>
</dbReference>
<dbReference type="Proteomes" id="UP000237347">
    <property type="component" value="Unassembled WGS sequence"/>
</dbReference>
<dbReference type="GO" id="GO:0003676">
    <property type="term" value="F:nucleic acid binding"/>
    <property type="evidence" value="ECO:0007669"/>
    <property type="project" value="InterPro"/>
</dbReference>
<dbReference type="EMBL" id="PKMF04000335">
    <property type="protein sequence ID" value="KAK7837129.1"/>
    <property type="molecule type" value="Genomic_DNA"/>
</dbReference>
<keyword evidence="3" id="KW-1185">Reference proteome</keyword>
<dbReference type="Gene3D" id="3.30.420.10">
    <property type="entry name" value="Ribonuclease H-like superfamily/Ribonuclease H"/>
    <property type="match status" value="1"/>
</dbReference>
<reference evidence="2 3" key="1">
    <citation type="journal article" date="2018" name="Sci. Data">
        <title>The draft genome sequence of cork oak.</title>
        <authorList>
            <person name="Ramos A.M."/>
            <person name="Usie A."/>
            <person name="Barbosa P."/>
            <person name="Barros P.M."/>
            <person name="Capote T."/>
            <person name="Chaves I."/>
            <person name="Simoes F."/>
            <person name="Abreu I."/>
            <person name="Carrasquinho I."/>
            <person name="Faro C."/>
            <person name="Guimaraes J.B."/>
            <person name="Mendonca D."/>
            <person name="Nobrega F."/>
            <person name="Rodrigues L."/>
            <person name="Saibo N.J.M."/>
            <person name="Varela M.C."/>
            <person name="Egas C."/>
            <person name="Matos J."/>
            <person name="Miguel C.M."/>
            <person name="Oliveira M.M."/>
            <person name="Ricardo C.P."/>
            <person name="Goncalves S."/>
        </authorList>
    </citation>
    <scope>NUCLEOTIDE SEQUENCE [LARGE SCALE GENOMIC DNA]</scope>
    <source>
        <strain evidence="3">cv. HL8</strain>
    </source>
</reference>
<feature type="domain" description="RNase H type-1" evidence="1">
    <location>
        <begin position="6"/>
        <end position="40"/>
    </location>
</feature>
<protein>
    <recommendedName>
        <fullName evidence="1">RNase H type-1 domain-containing protein</fullName>
    </recommendedName>
</protein>
<sequence>MLFNSILNERRNSLQTFHEVKIQHCYREANKAADHLAKAAINPPPLSYVSPPNNVSTILSLTILLLVLPPTEFRLTLLSNACALSFKPKKKKIIIIKIKIKLAKTNLQKQPLILTTRRIQFWLQNTPRKASKFNFNIDKAKFI</sequence>
<evidence type="ECO:0000259" key="1">
    <source>
        <dbReference type="Pfam" id="PF13456"/>
    </source>
</evidence>
<evidence type="ECO:0000313" key="2">
    <source>
        <dbReference type="EMBL" id="KAK7837129.1"/>
    </source>
</evidence>
<organism evidence="2 3">
    <name type="scientific">Quercus suber</name>
    <name type="common">Cork oak</name>
    <dbReference type="NCBI Taxonomy" id="58331"/>
    <lineage>
        <taxon>Eukaryota</taxon>
        <taxon>Viridiplantae</taxon>
        <taxon>Streptophyta</taxon>
        <taxon>Embryophyta</taxon>
        <taxon>Tracheophyta</taxon>
        <taxon>Spermatophyta</taxon>
        <taxon>Magnoliopsida</taxon>
        <taxon>eudicotyledons</taxon>
        <taxon>Gunneridae</taxon>
        <taxon>Pentapetalae</taxon>
        <taxon>rosids</taxon>
        <taxon>fabids</taxon>
        <taxon>Fagales</taxon>
        <taxon>Fagaceae</taxon>
        <taxon>Quercus</taxon>
    </lineage>
</organism>
<accession>A0AAW0KDE9</accession>
<evidence type="ECO:0000313" key="3">
    <source>
        <dbReference type="Proteomes" id="UP000237347"/>
    </source>
</evidence>
<dbReference type="AlphaFoldDB" id="A0AAW0KDE9"/>
<dbReference type="Pfam" id="PF13456">
    <property type="entry name" value="RVT_3"/>
    <property type="match status" value="1"/>
</dbReference>
<dbReference type="GO" id="GO:0004523">
    <property type="term" value="F:RNA-DNA hybrid ribonuclease activity"/>
    <property type="evidence" value="ECO:0007669"/>
    <property type="project" value="InterPro"/>
</dbReference>
<comment type="caution">
    <text evidence="2">The sequence shown here is derived from an EMBL/GenBank/DDBJ whole genome shotgun (WGS) entry which is preliminary data.</text>
</comment>
<dbReference type="InterPro" id="IPR036397">
    <property type="entry name" value="RNaseH_sf"/>
</dbReference>
<proteinExistence type="predicted"/>
<name>A0AAW0KDE9_QUESU</name>
<gene>
    <name evidence="2" type="ORF">CFP56_021631</name>
</gene>